<proteinExistence type="predicted"/>
<evidence type="ECO:0000313" key="1">
    <source>
        <dbReference type="EMBL" id="CAA9572877.1"/>
    </source>
</evidence>
<gene>
    <name evidence="1" type="ORF">AVDCRST_MAG59-3711</name>
</gene>
<evidence type="ECO:0008006" key="2">
    <source>
        <dbReference type="Google" id="ProtNLM"/>
    </source>
</evidence>
<dbReference type="AlphaFoldDB" id="A0A6J4V9U2"/>
<name>A0A6J4V9U2_9BACT</name>
<organism evidence="1">
    <name type="scientific">uncultured Thermomicrobiales bacterium</name>
    <dbReference type="NCBI Taxonomy" id="1645740"/>
    <lineage>
        <taxon>Bacteria</taxon>
        <taxon>Pseudomonadati</taxon>
        <taxon>Thermomicrobiota</taxon>
        <taxon>Thermomicrobia</taxon>
        <taxon>Thermomicrobiales</taxon>
        <taxon>environmental samples</taxon>
    </lineage>
</organism>
<sequence>MKKEGGEPSSGMPPARHVLHMAAGAWCDPFLGFNAEARFDGSLGDCGARAADARTGSATVLVGNAANVAFSGPVTLALFASWDASLDAGLGVPRSGGTTAPPPTPPGGFPPDHLLAAVPSELTIRPGRGTTVRVKFIRGQLKVFHVIASIDRPGQVPESAEDNNLTASVKRMEVFVDFDFGPFQDRHAGD</sequence>
<protein>
    <recommendedName>
        <fullName evidence="2">CARDB domain-containing protein</fullName>
    </recommendedName>
</protein>
<dbReference type="EMBL" id="CADCWF010000271">
    <property type="protein sequence ID" value="CAA9572877.1"/>
    <property type="molecule type" value="Genomic_DNA"/>
</dbReference>
<reference evidence="1" key="1">
    <citation type="submission" date="2020-02" db="EMBL/GenBank/DDBJ databases">
        <authorList>
            <person name="Meier V. D."/>
        </authorList>
    </citation>
    <scope>NUCLEOTIDE SEQUENCE</scope>
    <source>
        <strain evidence="1">AVDCRST_MAG59</strain>
    </source>
</reference>
<accession>A0A6J4V9U2</accession>